<feature type="compositionally biased region" description="Polar residues" evidence="1">
    <location>
        <begin position="343"/>
        <end position="356"/>
    </location>
</feature>
<keyword evidence="2" id="KW-0812">Transmembrane</keyword>
<dbReference type="EMBL" id="BAAALD010000071">
    <property type="protein sequence ID" value="GAA1107673.1"/>
    <property type="molecule type" value="Genomic_DNA"/>
</dbReference>
<name>A0ABP4EJ86_9ACTN</name>
<keyword evidence="4" id="KW-1185">Reference proteome</keyword>
<dbReference type="SUPFAM" id="SSF57997">
    <property type="entry name" value="Tropomyosin"/>
    <property type="match status" value="1"/>
</dbReference>
<feature type="transmembrane region" description="Helical" evidence="2">
    <location>
        <begin position="564"/>
        <end position="584"/>
    </location>
</feature>
<evidence type="ECO:0000256" key="2">
    <source>
        <dbReference type="SAM" id="Phobius"/>
    </source>
</evidence>
<dbReference type="Proteomes" id="UP001499987">
    <property type="component" value="Unassembled WGS sequence"/>
</dbReference>
<comment type="caution">
    <text evidence="3">The sequence shown here is derived from an EMBL/GenBank/DDBJ whole genome shotgun (WGS) entry which is preliminary data.</text>
</comment>
<feature type="transmembrane region" description="Helical" evidence="2">
    <location>
        <begin position="378"/>
        <end position="401"/>
    </location>
</feature>
<protein>
    <recommendedName>
        <fullName evidence="5">HTH cro/C1-type domain-containing protein</fullName>
    </recommendedName>
</protein>
<feature type="region of interest" description="Disordered" evidence="1">
    <location>
        <begin position="337"/>
        <end position="364"/>
    </location>
</feature>
<keyword evidence="2" id="KW-0472">Membrane</keyword>
<reference evidence="4" key="1">
    <citation type="journal article" date="2019" name="Int. J. Syst. Evol. Microbiol.">
        <title>The Global Catalogue of Microorganisms (GCM) 10K type strain sequencing project: providing services to taxonomists for standard genome sequencing and annotation.</title>
        <authorList>
            <consortium name="The Broad Institute Genomics Platform"/>
            <consortium name="The Broad Institute Genome Sequencing Center for Infectious Disease"/>
            <person name="Wu L."/>
            <person name="Ma J."/>
        </authorList>
    </citation>
    <scope>NUCLEOTIDE SEQUENCE [LARGE SCALE GENOMIC DNA]</scope>
    <source>
        <strain evidence="4">JCM 13002</strain>
    </source>
</reference>
<organism evidence="3 4">
    <name type="scientific">Kitasatospora arboriphila</name>
    <dbReference type="NCBI Taxonomy" id="258052"/>
    <lineage>
        <taxon>Bacteria</taxon>
        <taxon>Bacillati</taxon>
        <taxon>Actinomycetota</taxon>
        <taxon>Actinomycetes</taxon>
        <taxon>Kitasatosporales</taxon>
        <taxon>Streptomycetaceae</taxon>
        <taxon>Kitasatospora</taxon>
    </lineage>
</organism>
<sequence length="592" mass="63686">MGRSQGGFKGRTPEADRLAAWLRQRADGRTVRGLRDEVGGSASAWSTYLSGETLVPADLLKKMIWVVERPELRERRLAEGSRLLREARESLTRSKGNPPGVPAPRTESELIQLQKEHIEALKGVNQARQALGVSQQVIQLLLGYIASLQARAEFLEAALGRAGGQAGGREPQELLDRLAKTEAQLVTTQLKLERAQSARSVAEDITATALARAETLERELQARRQSESDNGEVDGEGPFGSLPGEKGPSEVEIDAVLERVNDYQDGLDESLAELNRIFGPVRTPSQGEGKGTGPRVVQGQVLDNTNTPDNGAPEVDNTVSADVALVPTVAATRPVLAAGQPPATRTTTQGSPTHPRQSPPHRSGWKGLLKGLRKLIDGVVAVGMWALPVALVIGGIMWILILNQNDTGYRSAPHCEAVATQQGTDCLATETGRVIKKIEHGDEPTELKIERASGRQETVDAGPLAEIVQADANITLSVWKGKVVQISAAGRTNRIPHISTLLALAPAFLIGGGTWWILTLFSELLGRSTGAGISYMIGVIVWSDTIEGGLKDMSLTWGDGAGCFVLWAMVIGACAGFMLIFDVWRKRGRKRR</sequence>
<evidence type="ECO:0000313" key="3">
    <source>
        <dbReference type="EMBL" id="GAA1107673.1"/>
    </source>
</evidence>
<feature type="region of interest" description="Disordered" evidence="1">
    <location>
        <begin position="219"/>
        <end position="248"/>
    </location>
</feature>
<keyword evidence="2" id="KW-1133">Transmembrane helix</keyword>
<feature type="transmembrane region" description="Helical" evidence="2">
    <location>
        <begin position="501"/>
        <end position="518"/>
    </location>
</feature>
<evidence type="ECO:0008006" key="5">
    <source>
        <dbReference type="Google" id="ProtNLM"/>
    </source>
</evidence>
<evidence type="ECO:0000313" key="4">
    <source>
        <dbReference type="Proteomes" id="UP001499987"/>
    </source>
</evidence>
<proteinExistence type="predicted"/>
<evidence type="ECO:0000256" key="1">
    <source>
        <dbReference type="SAM" id="MobiDB-lite"/>
    </source>
</evidence>
<accession>A0ABP4EJ86</accession>
<gene>
    <name evidence="3" type="ORF">GCM10009663_56940</name>
</gene>